<evidence type="ECO:0000256" key="4">
    <source>
        <dbReference type="ARBA" id="ARBA00022912"/>
    </source>
</evidence>
<dbReference type="InterPro" id="IPR050438">
    <property type="entry name" value="LMW_PTPase"/>
</dbReference>
<evidence type="ECO:0000259" key="7">
    <source>
        <dbReference type="SMART" id="SM00226"/>
    </source>
</evidence>
<evidence type="ECO:0000313" key="8">
    <source>
        <dbReference type="EMBL" id="MBC2667349.1"/>
    </source>
</evidence>
<dbReference type="Proteomes" id="UP000566813">
    <property type="component" value="Unassembled WGS sequence"/>
</dbReference>
<keyword evidence="3" id="KW-0378">Hydrolase</keyword>
<dbReference type="InterPro" id="IPR023485">
    <property type="entry name" value="Ptyr_pPase"/>
</dbReference>
<evidence type="ECO:0000256" key="1">
    <source>
        <dbReference type="ARBA" id="ARBA00011063"/>
    </source>
</evidence>
<dbReference type="PANTHER" id="PTHR11717">
    <property type="entry name" value="LOW MOLECULAR WEIGHT PROTEIN TYROSINE PHOSPHATASE"/>
    <property type="match status" value="1"/>
</dbReference>
<dbReference type="PRINTS" id="PR00719">
    <property type="entry name" value="LMWPTPASE"/>
</dbReference>
<evidence type="ECO:0000256" key="5">
    <source>
        <dbReference type="PIRSR" id="PIRSR617867-1"/>
    </source>
</evidence>
<comment type="caution">
    <text evidence="8">The sequence shown here is derived from an EMBL/GenBank/DDBJ whole genome shotgun (WGS) entry which is preliminary data.</text>
</comment>
<feature type="active site" description="Proton donor" evidence="5">
    <location>
        <position position="185"/>
    </location>
</feature>
<dbReference type="CDD" id="cd16343">
    <property type="entry name" value="LMWPTP"/>
    <property type="match status" value="1"/>
</dbReference>
<dbReference type="InterPro" id="IPR017867">
    <property type="entry name" value="Tyr_phospatase_low_mol_wt"/>
</dbReference>
<keyword evidence="9" id="KW-1185">Reference proteome</keyword>
<keyword evidence="4" id="KW-0904">Protein phosphatase</keyword>
<dbReference type="SMART" id="SM00226">
    <property type="entry name" value="LMWPc"/>
    <property type="match status" value="1"/>
</dbReference>
<feature type="active site" evidence="5">
    <location>
        <position position="76"/>
    </location>
</feature>
<comment type="similarity">
    <text evidence="1">Belongs to the low molecular weight phosphotyrosine protein phosphatase family.</text>
</comment>
<dbReference type="Gene3D" id="3.40.50.2300">
    <property type="match status" value="1"/>
</dbReference>
<feature type="active site" description="Nucleophile" evidence="5">
    <location>
        <position position="70"/>
    </location>
</feature>
<dbReference type="Pfam" id="PF01451">
    <property type="entry name" value="LMWPc"/>
    <property type="match status" value="1"/>
</dbReference>
<sequence>MLALPAEPRRLPQRHLRPRKRLRTRRLRPRPQSPSRLTTTARLTALPAGQGPVPPPIRRSVSQPALLFVCLGNICRSPLAEAAFRRRAAEAGLACTADSAGTGNWHVGSPPDPRAVAEAARHGIDITPYRGRQVAKADFTRFTHILALDTQNLADLTRLTPPGATASLALLLDHVPGRYGQPVADPYWGEAEDFMRTWEEVDEAARALVTLLKR</sequence>
<protein>
    <recommendedName>
        <fullName evidence="2">protein-tyrosine-phosphatase</fullName>
        <ecNumber evidence="2">3.1.3.48</ecNumber>
    </recommendedName>
</protein>
<feature type="compositionally biased region" description="Basic residues" evidence="6">
    <location>
        <begin position="11"/>
        <end position="29"/>
    </location>
</feature>
<feature type="region of interest" description="Disordered" evidence="6">
    <location>
        <begin position="1"/>
        <end position="37"/>
    </location>
</feature>
<dbReference type="PANTHER" id="PTHR11717:SF7">
    <property type="entry name" value="LOW MOLECULAR WEIGHT PHOSPHOTYROSINE PROTEIN PHOSPHATASE"/>
    <property type="match status" value="1"/>
</dbReference>
<organism evidence="8 9">
    <name type="scientific">Novosphingobium flavum</name>
    <dbReference type="NCBI Taxonomy" id="1778672"/>
    <lineage>
        <taxon>Bacteria</taxon>
        <taxon>Pseudomonadati</taxon>
        <taxon>Pseudomonadota</taxon>
        <taxon>Alphaproteobacteria</taxon>
        <taxon>Sphingomonadales</taxon>
        <taxon>Sphingomonadaceae</taxon>
        <taxon>Novosphingobium</taxon>
    </lineage>
</organism>
<proteinExistence type="inferred from homology"/>
<dbReference type="EC" id="3.1.3.48" evidence="2"/>
<evidence type="ECO:0000256" key="3">
    <source>
        <dbReference type="ARBA" id="ARBA00022801"/>
    </source>
</evidence>
<accession>A0A7X1KN59</accession>
<evidence type="ECO:0000256" key="6">
    <source>
        <dbReference type="SAM" id="MobiDB-lite"/>
    </source>
</evidence>
<evidence type="ECO:0000313" key="9">
    <source>
        <dbReference type="Proteomes" id="UP000566813"/>
    </source>
</evidence>
<gene>
    <name evidence="8" type="ORF">H7F51_17660</name>
</gene>
<dbReference type="EMBL" id="JACLAW010000018">
    <property type="protein sequence ID" value="MBC2667349.1"/>
    <property type="molecule type" value="Genomic_DNA"/>
</dbReference>
<dbReference type="InterPro" id="IPR036196">
    <property type="entry name" value="Ptyr_pPase_sf"/>
</dbReference>
<dbReference type="AlphaFoldDB" id="A0A7X1KN59"/>
<name>A0A7X1KN59_9SPHN</name>
<reference evidence="8 9" key="1">
    <citation type="submission" date="2020-08" db="EMBL/GenBank/DDBJ databases">
        <title>The genome sequence of type strain Novosphingobium flavum NBRC 111647.</title>
        <authorList>
            <person name="Liu Y."/>
        </authorList>
    </citation>
    <scope>NUCLEOTIDE SEQUENCE [LARGE SCALE GENOMIC DNA]</scope>
    <source>
        <strain evidence="8 9">NBRC 111647</strain>
    </source>
</reference>
<dbReference type="GO" id="GO:0004725">
    <property type="term" value="F:protein tyrosine phosphatase activity"/>
    <property type="evidence" value="ECO:0007669"/>
    <property type="project" value="UniProtKB-EC"/>
</dbReference>
<dbReference type="SUPFAM" id="SSF52788">
    <property type="entry name" value="Phosphotyrosine protein phosphatases I"/>
    <property type="match status" value="1"/>
</dbReference>
<feature type="domain" description="Phosphotyrosine protein phosphatase I" evidence="7">
    <location>
        <begin position="64"/>
        <end position="211"/>
    </location>
</feature>
<evidence type="ECO:0000256" key="2">
    <source>
        <dbReference type="ARBA" id="ARBA00013064"/>
    </source>
</evidence>